<evidence type="ECO:0000256" key="1">
    <source>
        <dbReference type="ARBA" id="ARBA00023125"/>
    </source>
</evidence>
<protein>
    <submittedName>
        <fullName evidence="4">TetR family transcriptional regulator</fullName>
    </submittedName>
</protein>
<sequence length="205" mass="22133">MARNIERRAALADAGLRVLAATGARGLTHRAVDAEAGVPVGTASNYFRSRDALLGALGERIMERFTPDDEVLAALAAREPSLELFTDYVRYVVERTTRQPELTRALFELRLEAVRRPDLARILGDTLRRGYRDDVAFHVAAGLPGGAFEVALLHYAMDGLLLDLLTTSVDAGFDADEVVSAFVARLVAGVAPRPGRAHPGRTPTA</sequence>
<dbReference type="RefSeq" id="WP_120688424.1">
    <property type="nucleotide sequence ID" value="NZ_RAZT01000003.1"/>
</dbReference>
<dbReference type="AlphaFoldDB" id="A0A3A9YIX4"/>
<evidence type="ECO:0000256" key="2">
    <source>
        <dbReference type="PROSITE-ProRule" id="PRU00335"/>
    </source>
</evidence>
<evidence type="ECO:0000313" key="5">
    <source>
        <dbReference type="Proteomes" id="UP000275865"/>
    </source>
</evidence>
<dbReference type="Proteomes" id="UP000275865">
    <property type="component" value="Unassembled WGS sequence"/>
</dbReference>
<name>A0A3A9YIX4_9ACTN</name>
<dbReference type="Pfam" id="PF17940">
    <property type="entry name" value="TetR_C_31"/>
    <property type="match status" value="1"/>
</dbReference>
<feature type="DNA-binding region" description="H-T-H motif" evidence="2">
    <location>
        <begin position="28"/>
        <end position="47"/>
    </location>
</feature>
<evidence type="ECO:0000313" key="4">
    <source>
        <dbReference type="EMBL" id="RKN34794.1"/>
    </source>
</evidence>
<dbReference type="EMBL" id="RAZT01000003">
    <property type="protein sequence ID" value="RKN34794.1"/>
    <property type="molecule type" value="Genomic_DNA"/>
</dbReference>
<dbReference type="SUPFAM" id="SSF46689">
    <property type="entry name" value="Homeodomain-like"/>
    <property type="match status" value="1"/>
</dbReference>
<reference evidence="4 5" key="1">
    <citation type="submission" date="2018-09" db="EMBL/GenBank/DDBJ databases">
        <title>Micromonospora sp. nov. MS1-9, isolated from a root of Musa sp.</title>
        <authorList>
            <person name="Kuncharoen N."/>
            <person name="Kudo T."/>
            <person name="Ohkuma M."/>
            <person name="Yuki M."/>
            <person name="Tanasupawat S."/>
        </authorList>
    </citation>
    <scope>NUCLEOTIDE SEQUENCE [LARGE SCALE GENOMIC DNA]</scope>
    <source>
        <strain evidence="4 5">MS1-9</strain>
    </source>
</reference>
<dbReference type="PROSITE" id="PS50977">
    <property type="entry name" value="HTH_TETR_2"/>
    <property type="match status" value="1"/>
</dbReference>
<dbReference type="Pfam" id="PF00440">
    <property type="entry name" value="TetR_N"/>
    <property type="match status" value="1"/>
</dbReference>
<dbReference type="InterPro" id="IPR001647">
    <property type="entry name" value="HTH_TetR"/>
</dbReference>
<keyword evidence="1 2" id="KW-0238">DNA-binding</keyword>
<organism evidence="4 5">
    <name type="scientific">Micromonospora musae</name>
    <dbReference type="NCBI Taxonomy" id="1894970"/>
    <lineage>
        <taxon>Bacteria</taxon>
        <taxon>Bacillati</taxon>
        <taxon>Actinomycetota</taxon>
        <taxon>Actinomycetes</taxon>
        <taxon>Micromonosporales</taxon>
        <taxon>Micromonosporaceae</taxon>
        <taxon>Micromonospora</taxon>
    </lineage>
</organism>
<dbReference type="InterPro" id="IPR041583">
    <property type="entry name" value="TetR_C_31"/>
</dbReference>
<evidence type="ECO:0000259" key="3">
    <source>
        <dbReference type="PROSITE" id="PS50977"/>
    </source>
</evidence>
<proteinExistence type="predicted"/>
<gene>
    <name evidence="4" type="ORF">D7044_08305</name>
</gene>
<accession>A0A3A9YIX4</accession>
<comment type="caution">
    <text evidence="4">The sequence shown here is derived from an EMBL/GenBank/DDBJ whole genome shotgun (WGS) entry which is preliminary data.</text>
</comment>
<dbReference type="Gene3D" id="1.10.357.10">
    <property type="entry name" value="Tetracycline Repressor, domain 2"/>
    <property type="match status" value="1"/>
</dbReference>
<dbReference type="InterPro" id="IPR009057">
    <property type="entry name" value="Homeodomain-like_sf"/>
</dbReference>
<dbReference type="GO" id="GO:0003677">
    <property type="term" value="F:DNA binding"/>
    <property type="evidence" value="ECO:0007669"/>
    <property type="project" value="UniProtKB-UniRule"/>
</dbReference>
<feature type="domain" description="HTH tetR-type" evidence="3">
    <location>
        <begin position="5"/>
        <end position="65"/>
    </location>
</feature>